<dbReference type="InterPro" id="IPR008271">
    <property type="entry name" value="Ser/Thr_kinase_AS"/>
</dbReference>
<dbReference type="Proteomes" id="UP001383192">
    <property type="component" value="Unassembled WGS sequence"/>
</dbReference>
<comment type="caution">
    <text evidence="3">The sequence shown here is derived from an EMBL/GenBank/DDBJ whole genome shotgun (WGS) entry which is preliminary data.</text>
</comment>
<name>A0AAW0D974_9AGAR</name>
<dbReference type="GO" id="GO:0004674">
    <property type="term" value="F:protein serine/threonine kinase activity"/>
    <property type="evidence" value="ECO:0007669"/>
    <property type="project" value="TreeGrafter"/>
</dbReference>
<feature type="region of interest" description="Disordered" evidence="1">
    <location>
        <begin position="134"/>
        <end position="220"/>
    </location>
</feature>
<evidence type="ECO:0000313" key="4">
    <source>
        <dbReference type="Proteomes" id="UP001383192"/>
    </source>
</evidence>
<evidence type="ECO:0000259" key="2">
    <source>
        <dbReference type="PROSITE" id="PS50011"/>
    </source>
</evidence>
<feature type="region of interest" description="Disordered" evidence="1">
    <location>
        <begin position="91"/>
        <end position="119"/>
    </location>
</feature>
<protein>
    <recommendedName>
        <fullName evidence="2">Protein kinase domain-containing protein</fullName>
    </recommendedName>
</protein>
<gene>
    <name evidence="3" type="ORF">VNI00_006245</name>
</gene>
<dbReference type="PANTHER" id="PTHR44329">
    <property type="entry name" value="SERINE/THREONINE-PROTEIN KINASE TNNI3K-RELATED"/>
    <property type="match status" value="1"/>
</dbReference>
<organism evidence="3 4">
    <name type="scientific">Paramarasmius palmivorus</name>
    <dbReference type="NCBI Taxonomy" id="297713"/>
    <lineage>
        <taxon>Eukaryota</taxon>
        <taxon>Fungi</taxon>
        <taxon>Dikarya</taxon>
        <taxon>Basidiomycota</taxon>
        <taxon>Agaricomycotina</taxon>
        <taxon>Agaricomycetes</taxon>
        <taxon>Agaricomycetidae</taxon>
        <taxon>Agaricales</taxon>
        <taxon>Marasmiineae</taxon>
        <taxon>Marasmiaceae</taxon>
        <taxon>Paramarasmius</taxon>
    </lineage>
</organism>
<dbReference type="EMBL" id="JAYKXP010000018">
    <property type="protein sequence ID" value="KAK7047917.1"/>
    <property type="molecule type" value="Genomic_DNA"/>
</dbReference>
<feature type="compositionally biased region" description="Polar residues" evidence="1">
    <location>
        <begin position="209"/>
        <end position="219"/>
    </location>
</feature>
<dbReference type="Gene3D" id="1.10.510.10">
    <property type="entry name" value="Transferase(Phosphotransferase) domain 1"/>
    <property type="match status" value="1"/>
</dbReference>
<dbReference type="SMART" id="SM00220">
    <property type="entry name" value="S_TKc"/>
    <property type="match status" value="1"/>
</dbReference>
<dbReference type="InterPro" id="IPR001245">
    <property type="entry name" value="Ser-Thr/Tyr_kinase_cat_dom"/>
</dbReference>
<evidence type="ECO:0000313" key="3">
    <source>
        <dbReference type="EMBL" id="KAK7047917.1"/>
    </source>
</evidence>
<dbReference type="Pfam" id="PF07714">
    <property type="entry name" value="PK_Tyr_Ser-Thr"/>
    <property type="match status" value="1"/>
</dbReference>
<dbReference type="SUPFAM" id="SSF56112">
    <property type="entry name" value="Protein kinase-like (PK-like)"/>
    <property type="match status" value="1"/>
</dbReference>
<keyword evidence="4" id="KW-1185">Reference proteome</keyword>
<accession>A0AAW0D974</accession>
<feature type="domain" description="Protein kinase" evidence="2">
    <location>
        <begin position="225"/>
        <end position="483"/>
    </location>
</feature>
<dbReference type="InterPro" id="IPR000719">
    <property type="entry name" value="Prot_kinase_dom"/>
</dbReference>
<feature type="region of interest" description="Disordered" evidence="1">
    <location>
        <begin position="1"/>
        <end position="76"/>
    </location>
</feature>
<sequence length="531" mass="59314">MVPDRKSVFSRVTGALRRPFGTPSPRTSPSHSGRNSIASASRSSLGGLVADTGSVHTGRVRSPFNPSSPELDSQTTTLIQPQDATLFSTIGQQSSEDVSEEWGDPARDTRASSQSPRSIPQIIYHVGGDAHFYGDTFHRHGRSARTQSPDVGSEQPKIHNPTPTPGVAPNANPSGQHSSLSRSDRRAPSRFRSRDDVAGEVSAEEWASENFQASRSHPSMNEHEIRQLEQIFQDEIAYRRLLNNRGPLAQSLLDYFQKEYLREAIVWRQLKHPNLLPCLGLYYLDETQQRICLVSPWMVNGNLSEFLRRHPVPSVNHRLQLMLDIARGLFYLHTMHVIHGDLKGVNILITQSHRACIADFGLSHVAESQLFKISSKATSNQAVGTIRWAAPEVLNGNEPTKESDVYSCGLVYYEIVTLGDLPFKDLRTDAAVTLAVSQGKRPEKPQDVSEKVWSTMEHCWKHKAGERITAEDLLWSLPIDKSIPLAEDWDDQLLTKLNKNVVGGSSDQYQEALDFLEDLAFRKDELDLDIS</sequence>
<dbReference type="PROSITE" id="PS00108">
    <property type="entry name" value="PROTEIN_KINASE_ST"/>
    <property type="match status" value="1"/>
</dbReference>
<feature type="compositionally biased region" description="Polar residues" evidence="1">
    <location>
        <begin position="24"/>
        <end position="44"/>
    </location>
</feature>
<dbReference type="InterPro" id="IPR051681">
    <property type="entry name" value="Ser/Thr_Kinases-Pseudokinases"/>
</dbReference>
<dbReference type="PROSITE" id="PS50011">
    <property type="entry name" value="PROTEIN_KINASE_DOM"/>
    <property type="match status" value="1"/>
</dbReference>
<reference evidence="3 4" key="1">
    <citation type="submission" date="2024-01" db="EMBL/GenBank/DDBJ databases">
        <title>A draft genome for a cacao thread blight-causing isolate of Paramarasmius palmivorus.</title>
        <authorList>
            <person name="Baruah I.K."/>
            <person name="Bukari Y."/>
            <person name="Amoako-Attah I."/>
            <person name="Meinhardt L.W."/>
            <person name="Bailey B.A."/>
            <person name="Cohen S.P."/>
        </authorList>
    </citation>
    <scope>NUCLEOTIDE SEQUENCE [LARGE SCALE GENOMIC DNA]</scope>
    <source>
        <strain evidence="3 4">GH-12</strain>
    </source>
</reference>
<evidence type="ECO:0000256" key="1">
    <source>
        <dbReference type="SAM" id="MobiDB-lite"/>
    </source>
</evidence>
<feature type="compositionally biased region" description="Polar residues" evidence="1">
    <location>
        <begin position="171"/>
        <end position="181"/>
    </location>
</feature>
<proteinExistence type="predicted"/>
<dbReference type="PRINTS" id="PR00109">
    <property type="entry name" value="TYRKINASE"/>
</dbReference>
<feature type="compositionally biased region" description="Polar residues" evidence="1">
    <location>
        <begin position="64"/>
        <end position="76"/>
    </location>
</feature>
<dbReference type="InterPro" id="IPR011009">
    <property type="entry name" value="Kinase-like_dom_sf"/>
</dbReference>
<dbReference type="GO" id="GO:0005524">
    <property type="term" value="F:ATP binding"/>
    <property type="evidence" value="ECO:0007669"/>
    <property type="project" value="InterPro"/>
</dbReference>
<feature type="compositionally biased region" description="Basic and acidic residues" evidence="1">
    <location>
        <begin position="182"/>
        <end position="197"/>
    </location>
</feature>
<dbReference type="AlphaFoldDB" id="A0AAW0D974"/>